<evidence type="ECO:0000313" key="3">
    <source>
        <dbReference type="Proteomes" id="UP000193685"/>
    </source>
</evidence>
<dbReference type="EMBL" id="MCFI01000002">
    <property type="protein sequence ID" value="ORY86903.1"/>
    <property type="molecule type" value="Genomic_DNA"/>
</dbReference>
<proteinExistence type="predicted"/>
<organism evidence="2 3">
    <name type="scientific">Protomyces lactucae-debilis</name>
    <dbReference type="NCBI Taxonomy" id="2754530"/>
    <lineage>
        <taxon>Eukaryota</taxon>
        <taxon>Fungi</taxon>
        <taxon>Dikarya</taxon>
        <taxon>Ascomycota</taxon>
        <taxon>Taphrinomycotina</taxon>
        <taxon>Taphrinomycetes</taxon>
        <taxon>Taphrinales</taxon>
        <taxon>Protomycetaceae</taxon>
        <taxon>Protomyces</taxon>
    </lineage>
</organism>
<accession>A0A1Y2FSD6</accession>
<dbReference type="RefSeq" id="XP_040727759.1">
    <property type="nucleotide sequence ID" value="XM_040870889.1"/>
</dbReference>
<feature type="region of interest" description="Disordered" evidence="1">
    <location>
        <begin position="46"/>
        <end position="131"/>
    </location>
</feature>
<feature type="compositionally biased region" description="Basic residues" evidence="1">
    <location>
        <begin position="169"/>
        <end position="180"/>
    </location>
</feature>
<comment type="caution">
    <text evidence="2">The sequence shown here is derived from an EMBL/GenBank/DDBJ whole genome shotgun (WGS) entry which is preliminary data.</text>
</comment>
<gene>
    <name evidence="2" type="ORF">BCR37DRAFT_390632</name>
</gene>
<keyword evidence="3" id="KW-1185">Reference proteome</keyword>
<evidence type="ECO:0000313" key="2">
    <source>
        <dbReference type="EMBL" id="ORY86903.1"/>
    </source>
</evidence>
<feature type="region of interest" description="Disordered" evidence="1">
    <location>
        <begin position="1"/>
        <end position="25"/>
    </location>
</feature>
<evidence type="ECO:0000256" key="1">
    <source>
        <dbReference type="SAM" id="MobiDB-lite"/>
    </source>
</evidence>
<dbReference type="Proteomes" id="UP000193685">
    <property type="component" value="Unassembled WGS sequence"/>
</dbReference>
<feature type="region of interest" description="Disordered" evidence="1">
    <location>
        <begin position="159"/>
        <end position="189"/>
    </location>
</feature>
<dbReference type="AlphaFoldDB" id="A0A1Y2FSD6"/>
<dbReference type="GeneID" id="63787488"/>
<protein>
    <submittedName>
        <fullName evidence="2">Uncharacterized protein</fullName>
    </submittedName>
</protein>
<reference evidence="2 3" key="1">
    <citation type="submission" date="2016-07" db="EMBL/GenBank/DDBJ databases">
        <title>Pervasive Adenine N6-methylation of Active Genes in Fungi.</title>
        <authorList>
            <consortium name="DOE Joint Genome Institute"/>
            <person name="Mondo S.J."/>
            <person name="Dannebaum R.O."/>
            <person name="Kuo R.C."/>
            <person name="Labutti K."/>
            <person name="Haridas S."/>
            <person name="Kuo A."/>
            <person name="Salamov A."/>
            <person name="Ahrendt S.R."/>
            <person name="Lipzen A."/>
            <person name="Sullivan W."/>
            <person name="Andreopoulos W.B."/>
            <person name="Clum A."/>
            <person name="Lindquist E."/>
            <person name="Daum C."/>
            <person name="Ramamoorthy G.K."/>
            <person name="Gryganskyi A."/>
            <person name="Culley D."/>
            <person name="Magnuson J.K."/>
            <person name="James T.Y."/>
            <person name="O'Malley M.A."/>
            <person name="Stajich J.E."/>
            <person name="Spatafora J.W."/>
            <person name="Visel A."/>
            <person name="Grigoriev I.V."/>
        </authorList>
    </citation>
    <scope>NUCLEOTIDE SEQUENCE [LARGE SCALE GENOMIC DNA]</scope>
    <source>
        <strain evidence="2 3">12-1054</strain>
    </source>
</reference>
<name>A0A1Y2FSD6_PROLT</name>
<sequence>MARTGTPNQPARRKATAIKAGQRSGQSTLLSFFPRLPSSDPCVFSPSTPTTFVHRPKPDTVVAPPSSVGVRSSPTPAEIIDVPGLSSDPIVASGQVPRPVHTRFDDDDDKDNDHLSSDLSEPPSDPSDIDDLSLPIAKLAKVKAKQTLPKRVPMLGLEFSSEEDEAPRVPKKGKSGRKTRNANEQIDEQGRKLDFSIEKLFNERQERLQDMALVDRVAQGEIPEEEMDEASNILDQTADEESVKRLEQLMQIPKMREEANRHAPFFLHTAQRETEAALLEDVPLWLDQLPASLSLNTQQDMLHWITSSACAMYMQYNNETLPDEVTQLALALLYNATDEHLVACLYTSLRALLRGAPLSEEDVVKAIAKMGGRDATSTTTTAKEQQPFSWLRVRQLAALVQLATQRSVQPGTVSALLPLLMDEQYAPCLIREMDALLVNYYAGGQQLDLQRLCEMCPLVPLQVTMLDALPTSSQYACEEIQRIACAFLQSGESVPTSPTHVVQELEKVLTTHKPFHPLNATTDYPHLSASLDVLSHALIHLEDPYEPSLETGSIPATIQTIGGFTLHCSPYIAQLIGMCEVLQRKHARIVDSKAALLYRTEAKSKIQRLQARLRYQVEALVVSSEAGFELRGL</sequence>